<dbReference type="InterPro" id="IPR006311">
    <property type="entry name" value="TAT_signal"/>
</dbReference>
<feature type="chain" id="PRO_5046675201" evidence="2">
    <location>
        <begin position="32"/>
        <end position="536"/>
    </location>
</feature>
<dbReference type="EMBL" id="JBHSWH010000001">
    <property type="protein sequence ID" value="MFC6705206.1"/>
    <property type="molecule type" value="Genomic_DNA"/>
</dbReference>
<gene>
    <name evidence="4" type="ORF">ACFQDH_07970</name>
</gene>
<evidence type="ECO:0000256" key="1">
    <source>
        <dbReference type="ARBA" id="ARBA00022729"/>
    </source>
</evidence>
<proteinExistence type="predicted"/>
<keyword evidence="5" id="KW-1185">Reference proteome</keyword>
<reference evidence="5" key="1">
    <citation type="journal article" date="2019" name="Int. J. Syst. Evol. Microbiol.">
        <title>The Global Catalogue of Microorganisms (GCM) 10K type strain sequencing project: providing services to taxonomists for standard genome sequencing and annotation.</title>
        <authorList>
            <consortium name="The Broad Institute Genomics Platform"/>
            <consortium name="The Broad Institute Genome Sequencing Center for Infectious Disease"/>
            <person name="Wu L."/>
            <person name="Ma J."/>
        </authorList>
    </citation>
    <scope>NUCLEOTIDE SEQUENCE [LARGE SCALE GENOMIC DNA]</scope>
    <source>
        <strain evidence="5">CCUG 58127</strain>
    </source>
</reference>
<dbReference type="GO" id="GO:0016787">
    <property type="term" value="F:hydrolase activity"/>
    <property type="evidence" value="ECO:0007669"/>
    <property type="project" value="UniProtKB-KW"/>
</dbReference>
<accession>A0ABW2AFN5</accession>
<feature type="signal peptide" evidence="2">
    <location>
        <begin position="1"/>
        <end position="31"/>
    </location>
</feature>
<dbReference type="InterPro" id="IPR017853">
    <property type="entry name" value="GH"/>
</dbReference>
<dbReference type="Proteomes" id="UP001596298">
    <property type="component" value="Unassembled WGS sequence"/>
</dbReference>
<dbReference type="Pfam" id="PF02638">
    <property type="entry name" value="GHL10"/>
    <property type="match status" value="1"/>
</dbReference>
<dbReference type="InterPro" id="IPR052177">
    <property type="entry name" value="Divisome_Glycosyl_Hydrolase"/>
</dbReference>
<comment type="caution">
    <text evidence="4">The sequence shown here is derived from an EMBL/GenBank/DDBJ whole genome shotgun (WGS) entry which is preliminary data.</text>
</comment>
<dbReference type="PANTHER" id="PTHR43405">
    <property type="entry name" value="GLYCOSYL HYDROLASE DIGH"/>
    <property type="match status" value="1"/>
</dbReference>
<protein>
    <submittedName>
        <fullName evidence="4">Glycoside hydrolase family 10 protein</fullName>
    </submittedName>
</protein>
<organism evidence="4 5">
    <name type="scientific">Flexivirga alba</name>
    <dbReference type="NCBI Taxonomy" id="702742"/>
    <lineage>
        <taxon>Bacteria</taxon>
        <taxon>Bacillati</taxon>
        <taxon>Actinomycetota</taxon>
        <taxon>Actinomycetes</taxon>
        <taxon>Micrococcales</taxon>
        <taxon>Dermacoccaceae</taxon>
        <taxon>Flexivirga</taxon>
    </lineage>
</organism>
<dbReference type="SUPFAM" id="SSF51445">
    <property type="entry name" value="(Trans)glycosidases"/>
    <property type="match status" value="1"/>
</dbReference>
<evidence type="ECO:0000256" key="2">
    <source>
        <dbReference type="SAM" id="SignalP"/>
    </source>
</evidence>
<dbReference type="Gene3D" id="3.20.20.80">
    <property type="entry name" value="Glycosidases"/>
    <property type="match status" value="1"/>
</dbReference>
<dbReference type="RefSeq" id="WP_382400141.1">
    <property type="nucleotide sequence ID" value="NZ_JBHSWH010000001.1"/>
</dbReference>
<dbReference type="PANTHER" id="PTHR43405:SF1">
    <property type="entry name" value="GLYCOSYL HYDROLASE DIGH"/>
    <property type="match status" value="1"/>
</dbReference>
<evidence type="ECO:0000313" key="4">
    <source>
        <dbReference type="EMBL" id="MFC6705206.1"/>
    </source>
</evidence>
<dbReference type="PROSITE" id="PS51318">
    <property type="entry name" value="TAT"/>
    <property type="match status" value="1"/>
</dbReference>
<evidence type="ECO:0000259" key="3">
    <source>
        <dbReference type="Pfam" id="PF02638"/>
    </source>
</evidence>
<dbReference type="InterPro" id="IPR003790">
    <property type="entry name" value="GHL10"/>
</dbReference>
<name>A0ABW2AFN5_9MICO</name>
<keyword evidence="1 2" id="KW-0732">Signal</keyword>
<evidence type="ECO:0000313" key="5">
    <source>
        <dbReference type="Proteomes" id="UP001596298"/>
    </source>
</evidence>
<feature type="domain" description="Glycosyl hydrolase-like 10" evidence="3">
    <location>
        <begin position="62"/>
        <end position="381"/>
    </location>
</feature>
<keyword evidence="4" id="KW-0378">Hydrolase</keyword>
<sequence>MSVDHSNHPARRSVLLGIAAAPFMAAATTCAADASPSYGRNYVVPQPRPGQYPTDPAAPKHELRAMWVSVVANIDWPSKEGLSVTDQQAELIAWLDLAVEQRHNVVVLQVRPTADALWPSPFEPWSVWLTGEQGKDPGYDPLGFAVDEAHKRNLELHAWFNPFRVAMTEDPSTLIPSHPARQHPDWVLPYGGKLYYNPGEPVVRHFIEDAIMDAVERYDIDAVHFDDYFYPYPVAGKTFHDEEQYAEYGNGMSLADWRRSNIDDLIVRLGDRIKRAKPLCQFGISPFAVWRNKATDPTGSDTTAGAQTYDDLYADTRGWVKKGWIDYICPQVYWSIGFAPADYAKLVPWWSDVVNGTPVHLYIGQASYKVNTNGAVDPHWLNPGELSSHLQLNTNYPQVQGNIYFSAVPVRKDELGATTLLDETWYSRPALPPVSPWLKHRAPARVSGLRRDGNSLQWQSGSRDTAHFAIYRVPVQSTRTHAKSRDLADARHLAAVIPAGQRNNSWTDTDPASGTQVYVVSAIDRAGNESAGIAVI</sequence>